<dbReference type="Proteomes" id="UP000278807">
    <property type="component" value="Unassembled WGS sequence"/>
</dbReference>
<name>A0A0R3TF31_RODNA</name>
<keyword evidence="2" id="KW-0812">Transmembrane</keyword>
<protein>
    <submittedName>
        <fullName evidence="5">Ypt/Rab-GAP domain of gyp1p superfamily protein</fullName>
    </submittedName>
</protein>
<evidence type="ECO:0000256" key="1">
    <source>
        <dbReference type="SAM" id="MobiDB-lite"/>
    </source>
</evidence>
<organism evidence="5">
    <name type="scientific">Rodentolepis nana</name>
    <name type="common">Dwarf tapeworm</name>
    <name type="synonym">Hymenolepis nana</name>
    <dbReference type="NCBI Taxonomy" id="102285"/>
    <lineage>
        <taxon>Eukaryota</taxon>
        <taxon>Metazoa</taxon>
        <taxon>Spiralia</taxon>
        <taxon>Lophotrochozoa</taxon>
        <taxon>Platyhelminthes</taxon>
        <taxon>Cestoda</taxon>
        <taxon>Eucestoda</taxon>
        <taxon>Cyclophyllidea</taxon>
        <taxon>Hymenolepididae</taxon>
        <taxon>Rodentolepis</taxon>
    </lineage>
</organism>
<gene>
    <name evidence="3" type="ORF">HNAJ_LOCUS5669</name>
</gene>
<feature type="compositionally biased region" description="Polar residues" evidence="1">
    <location>
        <begin position="9"/>
        <end position="19"/>
    </location>
</feature>
<feature type="region of interest" description="Disordered" evidence="1">
    <location>
        <begin position="1"/>
        <end position="53"/>
    </location>
</feature>
<dbReference type="AlphaFoldDB" id="A0A0R3TF31"/>
<reference evidence="3 4" key="2">
    <citation type="submission" date="2018-11" db="EMBL/GenBank/DDBJ databases">
        <authorList>
            <consortium name="Pathogen Informatics"/>
        </authorList>
    </citation>
    <scope>NUCLEOTIDE SEQUENCE [LARGE SCALE GENOMIC DNA]</scope>
</reference>
<keyword evidence="4" id="KW-1185">Reference proteome</keyword>
<proteinExistence type="predicted"/>
<keyword evidence="2" id="KW-1133">Transmembrane helix</keyword>
<reference evidence="5" key="1">
    <citation type="submission" date="2017-02" db="UniProtKB">
        <authorList>
            <consortium name="WormBaseParasite"/>
        </authorList>
    </citation>
    <scope>IDENTIFICATION</scope>
</reference>
<dbReference type="WBParaSite" id="HNAJ_0000567001-mRNA-1">
    <property type="protein sequence ID" value="HNAJ_0000567001-mRNA-1"/>
    <property type="gene ID" value="HNAJ_0000567001"/>
</dbReference>
<sequence length="80" mass="8786">MSSSRNRRGSITDSPTQGYYDQALLRRKVSEAMGKKPPAVTHPNPPNNSPSSSKDVLCALCWIWFINLVVVLADFYGASS</sequence>
<accession>A0A0R3TF31</accession>
<dbReference type="EMBL" id="UZAE01005176">
    <property type="protein sequence ID" value="VDO01529.1"/>
    <property type="molecule type" value="Genomic_DNA"/>
</dbReference>
<evidence type="ECO:0000313" key="3">
    <source>
        <dbReference type="EMBL" id="VDO01529.1"/>
    </source>
</evidence>
<feature type="transmembrane region" description="Helical" evidence="2">
    <location>
        <begin position="56"/>
        <end position="78"/>
    </location>
</feature>
<evidence type="ECO:0000256" key="2">
    <source>
        <dbReference type="SAM" id="Phobius"/>
    </source>
</evidence>
<evidence type="ECO:0000313" key="4">
    <source>
        <dbReference type="Proteomes" id="UP000278807"/>
    </source>
</evidence>
<keyword evidence="2" id="KW-0472">Membrane</keyword>
<evidence type="ECO:0000313" key="5">
    <source>
        <dbReference type="WBParaSite" id="HNAJ_0000567001-mRNA-1"/>
    </source>
</evidence>